<reference evidence="1" key="1">
    <citation type="submission" date="2008-03" db="EMBL/GenBank/DDBJ databases">
        <title>Complete sequence of Polynucleobacter necessarius STIR1.</title>
        <authorList>
            <consortium name="US DOE Joint Genome Institute"/>
            <person name="Copeland A."/>
            <person name="Lucas S."/>
            <person name="Lapidus A."/>
            <person name="Barry K."/>
            <person name="Detter J.C."/>
            <person name="Glavina del Rio T."/>
            <person name="Hammon N."/>
            <person name="Israni S."/>
            <person name="Dalin E."/>
            <person name="Tice H."/>
            <person name="Pitluck S."/>
            <person name="Chain P."/>
            <person name="Malfatti S."/>
            <person name="Shin M."/>
            <person name="Vergez L."/>
            <person name="Schmutz J."/>
            <person name="Larimer F."/>
            <person name="Land M."/>
            <person name="Hauser L."/>
            <person name="Kyrpides N."/>
            <person name="Kim E."/>
            <person name="Hahn M."/>
            <person name="Richardson P."/>
        </authorList>
    </citation>
    <scope>NUCLEOTIDE SEQUENCE [LARGE SCALE GENOMIC DNA]</scope>
    <source>
        <strain evidence="1">STIR1</strain>
    </source>
</reference>
<protein>
    <submittedName>
        <fullName evidence="1">Uncharacterized protein</fullName>
    </submittedName>
</protein>
<dbReference type="EMBL" id="CP001010">
    <property type="protein sequence ID" value="ACB44513.1"/>
    <property type="molecule type" value="Genomic_DNA"/>
</dbReference>
<dbReference type="AlphaFoldDB" id="B1XVY6"/>
<name>B1XVY6_POLNS</name>
<accession>B1XVY6</accession>
<evidence type="ECO:0000313" key="1">
    <source>
        <dbReference type="EMBL" id="ACB44513.1"/>
    </source>
</evidence>
<gene>
    <name evidence="1" type="ordered locus">Pnec_1414</name>
</gene>
<dbReference type="KEGG" id="pne:Pnec_1414"/>
<proteinExistence type="predicted"/>
<dbReference type="HOGENOM" id="CLU_2635054_0_0_4"/>
<dbReference type="STRING" id="452638.Pnec_1414"/>
<organism evidence="1">
    <name type="scientific">Polynucleobacter necessarius subsp. necessarius (strain STIR1)</name>
    <dbReference type="NCBI Taxonomy" id="452638"/>
    <lineage>
        <taxon>Bacteria</taxon>
        <taxon>Pseudomonadati</taxon>
        <taxon>Pseudomonadota</taxon>
        <taxon>Betaproteobacteria</taxon>
        <taxon>Burkholderiales</taxon>
        <taxon>Burkholderiaceae</taxon>
        <taxon>Polynucleobacter</taxon>
    </lineage>
</organism>
<sequence length="77" mass="9110">MAPTEIYAFFEIDLISTFLQASRQITTQPHLKFFQLVHGYDLAWAHGQSICLTWESKITFSDVENYIFYRKTETHSF</sequence>